<sequence length="196" mass="22400">MASDNHRNIVYRPPLYIVEIPHELILSVFREKSLPDKLLKISIMGVRELEEKEFEHQSLEKLMRIAYQKYMVMNLMQKHVVLITILFKMMFQKVTGSPNGPGGKSASSKLAEQAFFVELTSEQCDESGTTGKSCFTNPLFREMLVSVTDVDCGQLYGNSFRYKLSLSINNHDRKAKPSSNKKQLSYLLPSTVLNCR</sequence>
<comment type="caution">
    <text evidence="1">The sequence shown here is derived from an EMBL/GenBank/DDBJ whole genome shotgun (WGS) entry which is preliminary data.</text>
</comment>
<proteinExistence type="predicted"/>
<organism evidence="1 2">
    <name type="scientific">Smallanthus sonchifolius</name>
    <dbReference type="NCBI Taxonomy" id="185202"/>
    <lineage>
        <taxon>Eukaryota</taxon>
        <taxon>Viridiplantae</taxon>
        <taxon>Streptophyta</taxon>
        <taxon>Embryophyta</taxon>
        <taxon>Tracheophyta</taxon>
        <taxon>Spermatophyta</taxon>
        <taxon>Magnoliopsida</taxon>
        <taxon>eudicotyledons</taxon>
        <taxon>Gunneridae</taxon>
        <taxon>Pentapetalae</taxon>
        <taxon>asterids</taxon>
        <taxon>campanulids</taxon>
        <taxon>Asterales</taxon>
        <taxon>Asteraceae</taxon>
        <taxon>Asteroideae</taxon>
        <taxon>Heliantheae alliance</taxon>
        <taxon>Millerieae</taxon>
        <taxon>Smallanthus</taxon>
    </lineage>
</organism>
<reference evidence="1 2" key="2">
    <citation type="journal article" date="2022" name="Mol. Ecol. Resour.">
        <title>The genomes of chicory, endive, great burdock and yacon provide insights into Asteraceae paleo-polyploidization history and plant inulin production.</title>
        <authorList>
            <person name="Fan W."/>
            <person name="Wang S."/>
            <person name="Wang H."/>
            <person name="Wang A."/>
            <person name="Jiang F."/>
            <person name="Liu H."/>
            <person name="Zhao H."/>
            <person name="Xu D."/>
            <person name="Zhang Y."/>
        </authorList>
    </citation>
    <scope>NUCLEOTIDE SEQUENCE [LARGE SCALE GENOMIC DNA]</scope>
    <source>
        <strain evidence="2">cv. Yunnan</strain>
        <tissue evidence="1">Leaves</tissue>
    </source>
</reference>
<protein>
    <submittedName>
        <fullName evidence="1">Uncharacterized protein</fullName>
    </submittedName>
</protein>
<keyword evidence="2" id="KW-1185">Reference proteome</keyword>
<accession>A0ACB9J3E8</accession>
<evidence type="ECO:0000313" key="2">
    <source>
        <dbReference type="Proteomes" id="UP001056120"/>
    </source>
</evidence>
<evidence type="ECO:0000313" key="1">
    <source>
        <dbReference type="EMBL" id="KAI3814468.1"/>
    </source>
</evidence>
<dbReference type="Proteomes" id="UP001056120">
    <property type="component" value="Linkage Group LG05"/>
</dbReference>
<dbReference type="EMBL" id="CM042022">
    <property type="protein sequence ID" value="KAI3814468.1"/>
    <property type="molecule type" value="Genomic_DNA"/>
</dbReference>
<reference evidence="2" key="1">
    <citation type="journal article" date="2022" name="Mol. Ecol. Resour.">
        <title>The genomes of chicory, endive, great burdock and yacon provide insights into Asteraceae palaeo-polyploidization history and plant inulin production.</title>
        <authorList>
            <person name="Fan W."/>
            <person name="Wang S."/>
            <person name="Wang H."/>
            <person name="Wang A."/>
            <person name="Jiang F."/>
            <person name="Liu H."/>
            <person name="Zhao H."/>
            <person name="Xu D."/>
            <person name="Zhang Y."/>
        </authorList>
    </citation>
    <scope>NUCLEOTIDE SEQUENCE [LARGE SCALE GENOMIC DNA]</scope>
    <source>
        <strain evidence="2">cv. Yunnan</strain>
    </source>
</reference>
<gene>
    <name evidence="1" type="ORF">L1987_14108</name>
</gene>
<name>A0ACB9J3E8_9ASTR</name>